<dbReference type="EMBL" id="MK159020">
    <property type="protein sequence ID" value="QBB78485.1"/>
    <property type="molecule type" value="Genomic_DNA"/>
</dbReference>
<accession>A0A411I652</accession>
<dbReference type="GO" id="GO:0004156">
    <property type="term" value="F:dihydropteroate synthase activity"/>
    <property type="evidence" value="ECO:0007669"/>
    <property type="project" value="UniProtKB-EC"/>
</dbReference>
<dbReference type="InterPro" id="IPR000489">
    <property type="entry name" value="Pterin-binding_dom"/>
</dbReference>
<dbReference type="SUPFAM" id="SSF51717">
    <property type="entry name" value="Dihydropteroate synthetase-like"/>
    <property type="match status" value="1"/>
</dbReference>
<name>A0A411I652_9ZZZZ</name>
<dbReference type="PROSITE" id="PS50972">
    <property type="entry name" value="PTERIN_BINDING"/>
    <property type="match status" value="1"/>
</dbReference>
<dbReference type="InterPro" id="IPR006390">
    <property type="entry name" value="DHP_synth_dom"/>
</dbReference>
<keyword evidence="7" id="KW-0460">Magnesium</keyword>
<dbReference type="EC" id="2.5.1.15" evidence="4"/>
<dbReference type="GO" id="GO:0046872">
    <property type="term" value="F:metal ion binding"/>
    <property type="evidence" value="ECO:0007669"/>
    <property type="project" value="UniProtKB-KW"/>
</dbReference>
<evidence type="ECO:0000256" key="5">
    <source>
        <dbReference type="ARBA" id="ARBA00022679"/>
    </source>
</evidence>
<sequence length="269" mass="28425">MGILNVTPDSFSDGGDFISPDRAVEQALTMARDGAAIIDIGGESTRPPGTTYGEGAQPVSAEEEIARVIPVIEAIRNVNSEILLSIDTQKAMVAEAALSAGADIINDVSAGTNDPNMFDIAAKHQVPIVLMHGHGHNFLKAKIEDYVYADVVAEIRDYLARRIEAAKKAGIKTILADVGIGFAKGYRDNLKLLKYHEVFTSLAVPLVLGVSRKSTIGKAMGTNPPPKNRLIGSIAAACFGAEHGASIIRTHDVKETREALAVITAIAAS</sequence>
<dbReference type="CDD" id="cd00739">
    <property type="entry name" value="DHPS"/>
    <property type="match status" value="1"/>
</dbReference>
<dbReference type="InterPro" id="IPR045031">
    <property type="entry name" value="DHP_synth-like"/>
</dbReference>
<dbReference type="GO" id="GO:0046656">
    <property type="term" value="P:folic acid biosynthetic process"/>
    <property type="evidence" value="ECO:0007669"/>
    <property type="project" value="UniProtKB-KW"/>
</dbReference>
<dbReference type="Gene3D" id="3.20.20.20">
    <property type="entry name" value="Dihydropteroate synthase-like"/>
    <property type="match status" value="1"/>
</dbReference>
<evidence type="ECO:0000313" key="10">
    <source>
        <dbReference type="EMBL" id="QBB78485.1"/>
    </source>
</evidence>
<evidence type="ECO:0000256" key="6">
    <source>
        <dbReference type="ARBA" id="ARBA00022723"/>
    </source>
</evidence>
<evidence type="ECO:0000256" key="8">
    <source>
        <dbReference type="ARBA" id="ARBA00022909"/>
    </source>
</evidence>
<dbReference type="InterPro" id="IPR011005">
    <property type="entry name" value="Dihydropteroate_synth-like_sf"/>
</dbReference>
<evidence type="ECO:0000259" key="9">
    <source>
        <dbReference type="PROSITE" id="PS50972"/>
    </source>
</evidence>
<evidence type="ECO:0000256" key="7">
    <source>
        <dbReference type="ARBA" id="ARBA00022842"/>
    </source>
</evidence>
<keyword evidence="5" id="KW-0808">Transferase</keyword>
<organism evidence="10">
    <name type="scientific">uncultured organism</name>
    <dbReference type="NCBI Taxonomy" id="155900"/>
    <lineage>
        <taxon>unclassified sequences</taxon>
        <taxon>environmental samples</taxon>
    </lineage>
</organism>
<reference evidence="10" key="1">
    <citation type="submission" date="2018-11" db="EMBL/GenBank/DDBJ databases">
        <authorList>
            <person name="Nacke H."/>
        </authorList>
    </citation>
    <scope>NUCLEOTIDE SEQUENCE</scope>
</reference>
<dbReference type="PANTHER" id="PTHR20941">
    <property type="entry name" value="FOLATE SYNTHESIS PROTEINS"/>
    <property type="match status" value="1"/>
</dbReference>
<comment type="pathway">
    <text evidence="3">Cofactor biosynthesis; tetrahydrofolate biosynthesis; 7,8-dihydrofolate from 2-amino-4-hydroxy-6-hydroxymethyl-7,8-dihydropteridine diphosphate and 4-aminobenzoate: step 1/2.</text>
</comment>
<keyword evidence="8" id="KW-0289">Folate biosynthesis</keyword>
<comment type="cofactor">
    <cofactor evidence="2">
        <name>Mg(2+)</name>
        <dbReference type="ChEBI" id="CHEBI:18420"/>
    </cofactor>
</comment>
<feature type="domain" description="Pterin-binding" evidence="9">
    <location>
        <begin position="1"/>
        <end position="261"/>
    </location>
</feature>
<dbReference type="NCBIfam" id="TIGR01496">
    <property type="entry name" value="DHPS"/>
    <property type="match status" value="1"/>
</dbReference>
<dbReference type="PROSITE" id="PS00793">
    <property type="entry name" value="DHPS_2"/>
    <property type="match status" value="1"/>
</dbReference>
<dbReference type="Pfam" id="PF00809">
    <property type="entry name" value="Pterin_bind"/>
    <property type="match status" value="1"/>
</dbReference>
<proteinExistence type="predicted"/>
<evidence type="ECO:0000256" key="1">
    <source>
        <dbReference type="ARBA" id="ARBA00000012"/>
    </source>
</evidence>
<keyword evidence="6" id="KW-0479">Metal-binding</keyword>
<evidence type="ECO:0000256" key="2">
    <source>
        <dbReference type="ARBA" id="ARBA00001946"/>
    </source>
</evidence>
<protein>
    <recommendedName>
        <fullName evidence="4">dihydropteroate synthase</fullName>
        <ecNumber evidence="4">2.5.1.15</ecNumber>
    </recommendedName>
</protein>
<comment type="catalytic activity">
    <reaction evidence="1">
        <text>(7,8-dihydropterin-6-yl)methyl diphosphate + 4-aminobenzoate = 7,8-dihydropteroate + diphosphate</text>
        <dbReference type="Rhea" id="RHEA:19949"/>
        <dbReference type="ChEBI" id="CHEBI:17836"/>
        <dbReference type="ChEBI" id="CHEBI:17839"/>
        <dbReference type="ChEBI" id="CHEBI:33019"/>
        <dbReference type="ChEBI" id="CHEBI:72950"/>
        <dbReference type="EC" id="2.5.1.15"/>
    </reaction>
</comment>
<dbReference type="AlphaFoldDB" id="A0A411I652"/>
<dbReference type="GO" id="GO:0046654">
    <property type="term" value="P:tetrahydrofolate biosynthetic process"/>
    <property type="evidence" value="ECO:0007669"/>
    <property type="project" value="TreeGrafter"/>
</dbReference>
<evidence type="ECO:0000256" key="4">
    <source>
        <dbReference type="ARBA" id="ARBA00012458"/>
    </source>
</evidence>
<evidence type="ECO:0000256" key="3">
    <source>
        <dbReference type="ARBA" id="ARBA00004763"/>
    </source>
</evidence>
<dbReference type="PANTHER" id="PTHR20941:SF1">
    <property type="entry name" value="FOLIC ACID SYNTHESIS PROTEIN FOL1"/>
    <property type="match status" value="1"/>
</dbReference>